<evidence type="ECO:0000259" key="6">
    <source>
        <dbReference type="Pfam" id="PF18052"/>
    </source>
</evidence>
<feature type="domain" description="Disease resistance N-terminal" evidence="6">
    <location>
        <begin position="192"/>
        <end position="261"/>
    </location>
</feature>
<dbReference type="InterPro" id="IPR036890">
    <property type="entry name" value="HATPase_C_sf"/>
</dbReference>
<comment type="caution">
    <text evidence="7">The sequence shown here is derived from an EMBL/GenBank/DDBJ whole genome shotgun (WGS) entry which is preliminary data.</text>
</comment>
<sequence length="544" mass="61957">MVITEEVPAGPELGAIEEAAKPVAEINQLLSLIINTFYSNKEIFLRELISNASDALDKIRFEGLTDKRKLDAQPELFIRLVPDKANKTLSIIDSGIGMTKASNFSSPHLVGMTPPSRRTLKHGHLGFMLSCYDDEVSYNGRTDTFLARHKEEEELLNLCFFQVQTAMESSLVTAMACIMGEKVAILIRRNKNVKEITDIEEKMEKLKELLLIVNMVIQDVESCPFTYDVKILSRKRRYLVYDLEDVVDCYDIEVLRKQRSRASFRSELELFPEAKSLEKIRLFHDDLCHSYSVRDQLLKLKVNSTRNYKSPNASMRGELLHFCHETGEIEDRYVQEVRTSDCSFMLGFDNLRSQSVAPPQWTMRNKGDRNRILLRILNMSKEILGRLPKVVGIDIVEMALWAKENNTTVSSQVITHGGQDTSGLIQGHSQVTVERDLVSQAEEEDMEALLGMYVMGIGEAEAFSERLKRELLALEAANVHALVECESIIEEVLSWKLMLLGQDKAPYVAKAAKLKTEYTKKLAMYNKNQTLSIVLEFWKSFSHV</sequence>
<keyword evidence="8" id="KW-1185">Reference proteome</keyword>
<dbReference type="Pfam" id="PF18052">
    <property type="entry name" value="Rx_N"/>
    <property type="match status" value="1"/>
</dbReference>
<dbReference type="GO" id="GO:0006887">
    <property type="term" value="P:exocytosis"/>
    <property type="evidence" value="ECO:0007669"/>
    <property type="project" value="TreeGrafter"/>
</dbReference>
<dbReference type="Gene3D" id="1.20.5.4130">
    <property type="match status" value="1"/>
</dbReference>
<dbReference type="GO" id="GO:0006893">
    <property type="term" value="P:Golgi to plasma membrane transport"/>
    <property type="evidence" value="ECO:0007669"/>
    <property type="project" value="TreeGrafter"/>
</dbReference>
<name>A0A8J5FGY5_ZINOF</name>
<dbReference type="Proteomes" id="UP000734854">
    <property type="component" value="Unassembled WGS sequence"/>
</dbReference>
<proteinExistence type="inferred from homology"/>
<dbReference type="InterPro" id="IPR041118">
    <property type="entry name" value="Rx_N"/>
</dbReference>
<dbReference type="SUPFAM" id="SSF55874">
    <property type="entry name" value="ATPase domain of HSP90 chaperone/DNA topoisomerase II/histidine kinase"/>
    <property type="match status" value="1"/>
</dbReference>
<keyword evidence="2" id="KW-0433">Leucine-rich repeat</keyword>
<dbReference type="PROSITE" id="PS00298">
    <property type="entry name" value="HSP90"/>
    <property type="match status" value="1"/>
</dbReference>
<comment type="similarity">
    <text evidence="1">Belongs to the disease resistance NB-LRR family.</text>
</comment>
<dbReference type="InterPro" id="IPR019805">
    <property type="entry name" value="Heat_shock_protein_90_CS"/>
</dbReference>
<dbReference type="PANTHER" id="PTHR16092:SF29">
    <property type="entry name" value="EXPRESSED PROTEIN"/>
    <property type="match status" value="1"/>
</dbReference>
<evidence type="ECO:0000256" key="5">
    <source>
        <dbReference type="ARBA" id="ARBA00022821"/>
    </source>
</evidence>
<organism evidence="7 8">
    <name type="scientific">Zingiber officinale</name>
    <name type="common">Ginger</name>
    <name type="synonym">Amomum zingiber</name>
    <dbReference type="NCBI Taxonomy" id="94328"/>
    <lineage>
        <taxon>Eukaryota</taxon>
        <taxon>Viridiplantae</taxon>
        <taxon>Streptophyta</taxon>
        <taxon>Embryophyta</taxon>
        <taxon>Tracheophyta</taxon>
        <taxon>Spermatophyta</taxon>
        <taxon>Magnoliopsida</taxon>
        <taxon>Liliopsida</taxon>
        <taxon>Zingiberales</taxon>
        <taxon>Zingiberaceae</taxon>
        <taxon>Zingiber</taxon>
    </lineage>
</organism>
<dbReference type="GO" id="GO:0005886">
    <property type="term" value="C:plasma membrane"/>
    <property type="evidence" value="ECO:0007669"/>
    <property type="project" value="TreeGrafter"/>
</dbReference>
<evidence type="ECO:0000313" key="8">
    <source>
        <dbReference type="Proteomes" id="UP000734854"/>
    </source>
</evidence>
<evidence type="ECO:0000256" key="2">
    <source>
        <dbReference type="ARBA" id="ARBA00022614"/>
    </source>
</evidence>
<evidence type="ECO:0000256" key="4">
    <source>
        <dbReference type="ARBA" id="ARBA00022741"/>
    </source>
</evidence>
<keyword evidence="4" id="KW-0547">Nucleotide-binding</keyword>
<dbReference type="InterPro" id="IPR020575">
    <property type="entry name" value="Hsp90_N"/>
</dbReference>
<dbReference type="GO" id="GO:0000145">
    <property type="term" value="C:exocyst"/>
    <property type="evidence" value="ECO:0007669"/>
    <property type="project" value="TreeGrafter"/>
</dbReference>
<protein>
    <recommendedName>
        <fullName evidence="6">Disease resistance N-terminal domain-containing protein</fullName>
    </recommendedName>
</protein>
<dbReference type="GO" id="GO:0006457">
    <property type="term" value="P:protein folding"/>
    <property type="evidence" value="ECO:0007669"/>
    <property type="project" value="InterPro"/>
</dbReference>
<accession>A0A8J5FGY5</accession>
<dbReference type="EMBL" id="JACMSC010000015">
    <property type="protein sequence ID" value="KAG6487722.1"/>
    <property type="molecule type" value="Genomic_DNA"/>
</dbReference>
<evidence type="ECO:0000256" key="1">
    <source>
        <dbReference type="ARBA" id="ARBA00008894"/>
    </source>
</evidence>
<dbReference type="GO" id="GO:0005524">
    <property type="term" value="F:ATP binding"/>
    <property type="evidence" value="ECO:0007669"/>
    <property type="project" value="InterPro"/>
</dbReference>
<gene>
    <name evidence="7" type="ORF">ZIOFF_056319</name>
</gene>
<dbReference type="AlphaFoldDB" id="A0A8J5FGY5"/>
<dbReference type="PRINTS" id="PR00775">
    <property type="entry name" value="HEATSHOCK90"/>
</dbReference>
<evidence type="ECO:0000256" key="3">
    <source>
        <dbReference type="ARBA" id="ARBA00022737"/>
    </source>
</evidence>
<keyword evidence="5" id="KW-0611">Plant defense</keyword>
<keyword evidence="3" id="KW-0677">Repeat</keyword>
<evidence type="ECO:0000313" key="7">
    <source>
        <dbReference type="EMBL" id="KAG6487722.1"/>
    </source>
</evidence>
<dbReference type="GO" id="GO:0005546">
    <property type="term" value="F:phosphatidylinositol-4,5-bisphosphate binding"/>
    <property type="evidence" value="ECO:0007669"/>
    <property type="project" value="TreeGrafter"/>
</dbReference>
<dbReference type="GO" id="GO:0006952">
    <property type="term" value="P:defense response"/>
    <property type="evidence" value="ECO:0007669"/>
    <property type="project" value="UniProtKB-KW"/>
</dbReference>
<dbReference type="GO" id="GO:0051082">
    <property type="term" value="F:unfolded protein binding"/>
    <property type="evidence" value="ECO:0007669"/>
    <property type="project" value="InterPro"/>
</dbReference>
<dbReference type="Gene3D" id="3.30.565.10">
    <property type="entry name" value="Histidine kinase-like ATPase, C-terminal domain"/>
    <property type="match status" value="1"/>
</dbReference>
<reference evidence="7 8" key="1">
    <citation type="submission" date="2020-08" db="EMBL/GenBank/DDBJ databases">
        <title>Plant Genome Project.</title>
        <authorList>
            <person name="Zhang R.-G."/>
        </authorList>
    </citation>
    <scope>NUCLEOTIDE SEQUENCE [LARGE SCALE GENOMIC DNA]</scope>
    <source>
        <tissue evidence="7">Rhizome</tissue>
    </source>
</reference>
<dbReference type="PANTHER" id="PTHR16092">
    <property type="entry name" value="SEC3/SYNTAXIN-RELATED"/>
    <property type="match status" value="1"/>
</dbReference>